<evidence type="ECO:0000313" key="1">
    <source>
        <dbReference type="EMBL" id="KAA2242647.1"/>
    </source>
</evidence>
<dbReference type="RefSeq" id="WP_149837519.1">
    <property type="nucleotide sequence ID" value="NZ_VUOC01000002.1"/>
</dbReference>
<dbReference type="Proteomes" id="UP000324611">
    <property type="component" value="Unassembled WGS sequence"/>
</dbReference>
<evidence type="ECO:0008006" key="3">
    <source>
        <dbReference type="Google" id="ProtNLM"/>
    </source>
</evidence>
<keyword evidence="2" id="KW-1185">Reference proteome</keyword>
<reference evidence="1 2" key="1">
    <citation type="submission" date="2019-09" db="EMBL/GenBank/DDBJ databases">
        <title>Chitinophaga ginsengihumi sp. nov., isolated from soil of ginseng rhizosphere.</title>
        <authorList>
            <person name="Lee J."/>
        </authorList>
    </citation>
    <scope>NUCLEOTIDE SEQUENCE [LARGE SCALE GENOMIC DNA]</scope>
    <source>
        <strain evidence="1 2">BN140078</strain>
    </source>
</reference>
<dbReference type="InterPro" id="IPR037883">
    <property type="entry name" value="Knr4/Smi1-like_sf"/>
</dbReference>
<name>A0A5B2VWL2_9BACT</name>
<dbReference type="EMBL" id="VUOC01000002">
    <property type="protein sequence ID" value="KAA2242647.1"/>
    <property type="molecule type" value="Genomic_DNA"/>
</dbReference>
<comment type="caution">
    <text evidence="1">The sequence shown here is derived from an EMBL/GenBank/DDBJ whole genome shotgun (WGS) entry which is preliminary data.</text>
</comment>
<organism evidence="1 2">
    <name type="scientific">Chitinophaga agrisoli</name>
    <dbReference type="NCBI Taxonomy" id="2607653"/>
    <lineage>
        <taxon>Bacteria</taxon>
        <taxon>Pseudomonadati</taxon>
        <taxon>Bacteroidota</taxon>
        <taxon>Chitinophagia</taxon>
        <taxon>Chitinophagales</taxon>
        <taxon>Chitinophagaceae</taxon>
        <taxon>Chitinophaga</taxon>
    </lineage>
</organism>
<gene>
    <name evidence="1" type="ORF">F0L74_08940</name>
</gene>
<dbReference type="Gene3D" id="3.40.1580.10">
    <property type="entry name" value="SMI1/KNR4-like"/>
    <property type="match status" value="1"/>
</dbReference>
<reference evidence="1 2" key="2">
    <citation type="submission" date="2019-09" db="EMBL/GenBank/DDBJ databases">
        <authorList>
            <person name="Jin C."/>
        </authorList>
    </citation>
    <scope>NUCLEOTIDE SEQUENCE [LARGE SCALE GENOMIC DNA]</scope>
    <source>
        <strain evidence="1 2">BN140078</strain>
    </source>
</reference>
<sequence length="179" mass="20536">MYEKIVTVKETPKIFADERFLQTFRFDNGQPLPPSYQAFCTELGYGRLCNLFLVYIPMGDHPDSWEVQFEEMKDLFDSYIDPPLYAVEEVEGGVDLIKNAAPFARSENGEFLFWDMRHPLADGEFPIYFTDFSAGISLAGNSLPEFIKNVSTASSFKSILKFYSKPLEASFEGFKELVW</sequence>
<dbReference type="SUPFAM" id="SSF160631">
    <property type="entry name" value="SMI1/KNR4-like"/>
    <property type="match status" value="1"/>
</dbReference>
<dbReference type="AlphaFoldDB" id="A0A5B2VWL2"/>
<accession>A0A5B2VWL2</accession>
<protein>
    <recommendedName>
        <fullName evidence="3">SMI1/KNR4 family protein SUKH-1</fullName>
    </recommendedName>
</protein>
<proteinExistence type="predicted"/>
<evidence type="ECO:0000313" key="2">
    <source>
        <dbReference type="Proteomes" id="UP000324611"/>
    </source>
</evidence>